<evidence type="ECO:0000256" key="1">
    <source>
        <dbReference type="SAM" id="Phobius"/>
    </source>
</evidence>
<dbReference type="AlphaFoldDB" id="A0A0B2NVT4"/>
<proteinExistence type="predicted"/>
<feature type="transmembrane region" description="Helical" evidence="1">
    <location>
        <begin position="32"/>
        <end position="51"/>
    </location>
</feature>
<accession>A0A0B2NVT4</accession>
<organism evidence="2">
    <name type="scientific">Glycine soja</name>
    <name type="common">Wild soybean</name>
    <dbReference type="NCBI Taxonomy" id="3848"/>
    <lineage>
        <taxon>Eukaryota</taxon>
        <taxon>Viridiplantae</taxon>
        <taxon>Streptophyta</taxon>
        <taxon>Embryophyta</taxon>
        <taxon>Tracheophyta</taxon>
        <taxon>Spermatophyta</taxon>
        <taxon>Magnoliopsida</taxon>
        <taxon>eudicotyledons</taxon>
        <taxon>Gunneridae</taxon>
        <taxon>Pentapetalae</taxon>
        <taxon>rosids</taxon>
        <taxon>fabids</taxon>
        <taxon>Fabales</taxon>
        <taxon>Fabaceae</taxon>
        <taxon>Papilionoideae</taxon>
        <taxon>50 kb inversion clade</taxon>
        <taxon>NPAAA clade</taxon>
        <taxon>indigoferoid/millettioid clade</taxon>
        <taxon>Phaseoleae</taxon>
        <taxon>Glycine</taxon>
        <taxon>Glycine subgen. Soja</taxon>
    </lineage>
</organism>
<keyword evidence="1" id="KW-0472">Membrane</keyword>
<keyword evidence="1" id="KW-1133">Transmembrane helix</keyword>
<keyword evidence="1" id="KW-0812">Transmembrane</keyword>
<gene>
    <name evidence="2" type="ORF">glysoja_028794</name>
</gene>
<protein>
    <submittedName>
        <fullName evidence="2">Uncharacterized protein</fullName>
    </submittedName>
</protein>
<name>A0A0B2NVT4_GLYSO</name>
<dbReference type="EMBL" id="KN671692">
    <property type="protein sequence ID" value="KHM99337.1"/>
    <property type="molecule type" value="Genomic_DNA"/>
</dbReference>
<evidence type="ECO:0000313" key="2">
    <source>
        <dbReference type="EMBL" id="KHM99337.1"/>
    </source>
</evidence>
<dbReference type="SMR" id="A0A0B2NVT4"/>
<sequence length="56" mass="6156">MCLSFDNVKLTDQLQLLGIKVTSDSDLLAPQLAEFLAIVSLAIIMACRLAFQICEK</sequence>
<dbReference type="Proteomes" id="UP000053555">
    <property type="component" value="Unassembled WGS sequence"/>
</dbReference>
<reference evidence="2" key="1">
    <citation type="submission" date="2014-07" db="EMBL/GenBank/DDBJ databases">
        <title>Identification of a novel salt tolerance gene in wild soybean by whole-genome sequencing.</title>
        <authorList>
            <person name="Lam H.-M."/>
            <person name="Qi X."/>
            <person name="Li M.-W."/>
            <person name="Liu X."/>
            <person name="Xie M."/>
            <person name="Ni M."/>
            <person name="Xu X."/>
        </authorList>
    </citation>
    <scope>NUCLEOTIDE SEQUENCE [LARGE SCALE GENOMIC DNA]</scope>
    <source>
        <tissue evidence="2">Root</tissue>
    </source>
</reference>